<keyword evidence="6" id="KW-1185">Reference proteome</keyword>
<dbReference type="PROSITE" id="PS51774">
    <property type="entry name" value="NAB"/>
    <property type="match status" value="1"/>
</dbReference>
<name>A0A5N6R825_9ROSI</name>
<organism evidence="5 6">
    <name type="scientific">Carpinus fangiana</name>
    <dbReference type="NCBI Taxonomy" id="176857"/>
    <lineage>
        <taxon>Eukaryota</taxon>
        <taxon>Viridiplantae</taxon>
        <taxon>Streptophyta</taxon>
        <taxon>Embryophyta</taxon>
        <taxon>Tracheophyta</taxon>
        <taxon>Spermatophyta</taxon>
        <taxon>Magnoliopsida</taxon>
        <taxon>eudicotyledons</taxon>
        <taxon>Gunneridae</taxon>
        <taxon>Pentapetalae</taxon>
        <taxon>rosids</taxon>
        <taxon>fabids</taxon>
        <taxon>Fagales</taxon>
        <taxon>Betulaceae</taxon>
        <taxon>Carpinus</taxon>
    </lineage>
</organism>
<dbReference type="Gene3D" id="1.20.5.340">
    <property type="match status" value="1"/>
</dbReference>
<gene>
    <name evidence="5" type="ORF">FH972_013799</name>
</gene>
<feature type="compositionally biased region" description="Basic and acidic residues" evidence="3">
    <location>
        <begin position="616"/>
        <end position="631"/>
    </location>
</feature>
<feature type="compositionally biased region" description="Basic and acidic residues" evidence="3">
    <location>
        <begin position="566"/>
        <end position="588"/>
    </location>
</feature>
<proteinExistence type="predicted"/>
<dbReference type="PANTHER" id="PTHR31631">
    <property type="entry name" value="PROTEIN NETWORKED 2D"/>
    <property type="match status" value="1"/>
</dbReference>
<feature type="coiled-coil region" evidence="2">
    <location>
        <begin position="463"/>
        <end position="528"/>
    </location>
</feature>
<dbReference type="OrthoDB" id="616075at2759"/>
<dbReference type="Pfam" id="PF24918">
    <property type="entry name" value="NET2A_C"/>
    <property type="match status" value="1"/>
</dbReference>
<dbReference type="InterPro" id="IPR056888">
    <property type="entry name" value="NET2A-D/KIP1-like_dom"/>
</dbReference>
<dbReference type="InterPro" id="IPR056889">
    <property type="entry name" value="NET2A-D/KIP1-like_C"/>
</dbReference>
<evidence type="ECO:0000259" key="4">
    <source>
        <dbReference type="PROSITE" id="PS51774"/>
    </source>
</evidence>
<evidence type="ECO:0000313" key="5">
    <source>
        <dbReference type="EMBL" id="KAE8057080.1"/>
    </source>
</evidence>
<feature type="region of interest" description="Disordered" evidence="3">
    <location>
        <begin position="776"/>
        <end position="802"/>
    </location>
</feature>
<dbReference type="EMBL" id="CM017325">
    <property type="protein sequence ID" value="KAE8057080.1"/>
    <property type="molecule type" value="Genomic_DNA"/>
</dbReference>
<evidence type="ECO:0000256" key="1">
    <source>
        <dbReference type="ARBA" id="ARBA00023054"/>
    </source>
</evidence>
<sequence length="1048" mass="119828">MPSLFARLPNWQSHDLPRGHNSLEASKIRAFQRIQLAPVLVAKYPPLHAYVHSRAFYQAVFLFCHLFLCFPPPPSSSLTRAASNAYSWWWASHIRTKQSRWLEENLKDLEEKVKETLKIIDNDGDSFRQRAEMYYKKRPELINFVEEAFRAYRALAERYDHLSRQLQTANRTIATVFPEHVQYAMDDDDDDEENLPGTSTSSSDPNKPIKDVEAVIQPTIPKVPKIPDKDFRSQSMLISRKKGPLKRAVSSAKAAAIPSSGMSRSEALQEIDKLQKETLALQTEKEFVQSLYERVNQKYWEIENKITDTQTRVCGLQDEFGIEIAIDDDEARTLMAATALKSCEQTLVKLQEKQEQSAEDARVEHQRIKDVHEKFATIKNEFLSKQTDGRESTGLELKNIEQEITGEEHERHDVELQWENVEEQLDVNSRTSLTVMELAEKIDDLVKMVVTLETAASSQTALVETLRSETDELQEHIQRLEGDKENLVESSENMGNKLKELEEELRRVKNLNRSLEDKNNNLQTHFTEASCDLDNLSGKLQGVEQDKEDEDTGLFQEAIKAVPDAEPEKGSEEDREKIAEKEEKKDDGIPAVGNSAGAEEENQTDNRNDFLLMPEKPQEPLQQERDEKQDSSETVDSNLDVVPEGLEEEEEEDQPIWKKMFVKGLEDREKILLDEYTSVLGNNKLLRKKLSEVEKKNKDSNFELEMQIRELKSAAASKDEVIQSLLRKLSCPQPSTNTTPEYKYVNQESISQAAIPEASNILLPSNSDRKTLSELFSDESTEPIDESPGNSKRSLTKEEQRNIKVNQVDQQHAASTNEEKFRSNIDDLLEENLEFWLRFSTSVHQMQKFHTSVQDLHAELQKLKDKKQDGSGKNQSSKSDLKPIYRHLKEIQTELSLWLEHNAVLKEDLLSRFSSLCSIQDKLSRMSKADYAEEKTALTAYQAGKFQGEILNMKQENSKVSNELQASLNRVTELKVDVERTLAQLDDELGITASKKYLRSQPRIPLRSFLFGVKVKKQKPSIPSIPSFFPCANPALQKQYSDLAGLPV</sequence>
<evidence type="ECO:0000256" key="3">
    <source>
        <dbReference type="SAM" id="MobiDB-lite"/>
    </source>
</evidence>
<feature type="region of interest" description="Disordered" evidence="3">
    <location>
        <begin position="559"/>
        <end position="653"/>
    </location>
</feature>
<protein>
    <recommendedName>
        <fullName evidence="4">NAB domain-containing protein</fullName>
    </recommendedName>
</protein>
<dbReference type="Pfam" id="PF07765">
    <property type="entry name" value="KIP1"/>
    <property type="match status" value="1"/>
</dbReference>
<dbReference type="Proteomes" id="UP000327013">
    <property type="component" value="Chromosome 5"/>
</dbReference>
<dbReference type="AlphaFoldDB" id="A0A5N6R825"/>
<accession>A0A5N6R825</accession>
<feature type="domain" description="NAB" evidence="4">
    <location>
        <begin position="86"/>
        <end position="166"/>
    </location>
</feature>
<dbReference type="PANTHER" id="PTHR31631:SF3">
    <property type="entry name" value="PROTEIN NETWORKED 2B"/>
    <property type="match status" value="1"/>
</dbReference>
<evidence type="ECO:0000256" key="2">
    <source>
        <dbReference type="SAM" id="Coils"/>
    </source>
</evidence>
<dbReference type="InterPro" id="IPR011684">
    <property type="entry name" value="NAB"/>
</dbReference>
<feature type="coiled-coil region" evidence="2">
    <location>
        <begin position="145"/>
        <end position="172"/>
    </location>
</feature>
<feature type="compositionally biased region" description="Polar residues" evidence="3">
    <location>
        <begin position="196"/>
        <end position="205"/>
    </location>
</feature>
<feature type="coiled-coil region" evidence="2">
    <location>
        <begin position="846"/>
        <end position="873"/>
    </location>
</feature>
<dbReference type="GO" id="GO:0003779">
    <property type="term" value="F:actin binding"/>
    <property type="evidence" value="ECO:0007669"/>
    <property type="project" value="InterPro"/>
</dbReference>
<feature type="compositionally biased region" description="Acidic residues" evidence="3">
    <location>
        <begin position="776"/>
        <end position="785"/>
    </location>
</feature>
<keyword evidence="1 2" id="KW-0175">Coiled coil</keyword>
<evidence type="ECO:0000313" key="6">
    <source>
        <dbReference type="Proteomes" id="UP000327013"/>
    </source>
</evidence>
<dbReference type="Pfam" id="PF25014">
    <property type="entry name" value="NET2A"/>
    <property type="match status" value="1"/>
</dbReference>
<reference evidence="5 6" key="1">
    <citation type="submission" date="2019-06" db="EMBL/GenBank/DDBJ databases">
        <title>A chromosomal-level reference genome of Carpinus fangiana (Coryloideae, Betulaceae).</title>
        <authorList>
            <person name="Yang X."/>
            <person name="Wang Z."/>
            <person name="Zhang L."/>
            <person name="Hao G."/>
            <person name="Liu J."/>
            <person name="Yang Y."/>
        </authorList>
    </citation>
    <scope>NUCLEOTIDE SEQUENCE [LARGE SCALE GENOMIC DNA]</scope>
    <source>
        <strain evidence="5">Cfa_2016G</strain>
        <tissue evidence="5">Leaf</tissue>
    </source>
</reference>
<feature type="region of interest" description="Disordered" evidence="3">
    <location>
        <begin position="186"/>
        <end position="209"/>
    </location>
</feature>